<proteinExistence type="predicted"/>
<dbReference type="InterPro" id="IPR010982">
    <property type="entry name" value="Lambda_DNA-bd_dom_sf"/>
</dbReference>
<evidence type="ECO:0000313" key="3">
    <source>
        <dbReference type="Proteomes" id="UP000546806"/>
    </source>
</evidence>
<accession>A0A842CR67</accession>
<evidence type="ECO:0000313" key="2">
    <source>
        <dbReference type="EMBL" id="MBC2004678.1"/>
    </source>
</evidence>
<dbReference type="CDD" id="cd00093">
    <property type="entry name" value="HTH_XRE"/>
    <property type="match status" value="1"/>
</dbReference>
<dbReference type="GO" id="GO:0003677">
    <property type="term" value="F:DNA binding"/>
    <property type="evidence" value="ECO:0007669"/>
    <property type="project" value="InterPro"/>
</dbReference>
<dbReference type="RefSeq" id="WP_185533686.1">
    <property type="nucleotide sequence ID" value="NZ_JAARWW010000005.1"/>
</dbReference>
<dbReference type="AlphaFoldDB" id="A0A842CR67"/>
<name>A0A842CR67_9LIST</name>
<dbReference type="Proteomes" id="UP000546806">
    <property type="component" value="Unassembled WGS sequence"/>
</dbReference>
<sequence>MKKNGKYTLKQLRTMQGMTQEELAQKTGLTARTIINYESDVSKLRNSAYKTIEKLAIALNSEVDDIFLGFISEKPKSKGVLK</sequence>
<dbReference type="SMART" id="SM00530">
    <property type="entry name" value="HTH_XRE"/>
    <property type="match status" value="1"/>
</dbReference>
<protein>
    <submittedName>
        <fullName evidence="2">Helix-turn-helix transcriptional regulator</fullName>
    </submittedName>
</protein>
<gene>
    <name evidence="2" type="ORF">HCA78_12915</name>
</gene>
<feature type="domain" description="HTH cro/C1-type" evidence="1">
    <location>
        <begin position="9"/>
        <end position="66"/>
    </location>
</feature>
<organism evidence="2 3">
    <name type="scientific">Listeria booriae</name>
    <dbReference type="NCBI Taxonomy" id="1552123"/>
    <lineage>
        <taxon>Bacteria</taxon>
        <taxon>Bacillati</taxon>
        <taxon>Bacillota</taxon>
        <taxon>Bacilli</taxon>
        <taxon>Bacillales</taxon>
        <taxon>Listeriaceae</taxon>
        <taxon>Listeria</taxon>
    </lineage>
</organism>
<dbReference type="Gene3D" id="1.10.260.40">
    <property type="entry name" value="lambda repressor-like DNA-binding domains"/>
    <property type="match status" value="1"/>
</dbReference>
<comment type="caution">
    <text evidence="2">The sequence shown here is derived from an EMBL/GenBank/DDBJ whole genome shotgun (WGS) entry which is preliminary data.</text>
</comment>
<dbReference type="Pfam" id="PF01381">
    <property type="entry name" value="HTH_3"/>
    <property type="match status" value="1"/>
</dbReference>
<evidence type="ECO:0000259" key="1">
    <source>
        <dbReference type="PROSITE" id="PS50943"/>
    </source>
</evidence>
<dbReference type="EMBL" id="JAARWW010000005">
    <property type="protein sequence ID" value="MBC2004678.1"/>
    <property type="molecule type" value="Genomic_DNA"/>
</dbReference>
<reference evidence="2 3" key="1">
    <citation type="submission" date="2020-03" db="EMBL/GenBank/DDBJ databases">
        <title>Soil Listeria distribution.</title>
        <authorList>
            <person name="Liao J."/>
            <person name="Wiedmann M."/>
        </authorList>
    </citation>
    <scope>NUCLEOTIDE SEQUENCE [LARGE SCALE GENOMIC DNA]</scope>
    <source>
        <strain evidence="2 3">FSL L7-0435</strain>
    </source>
</reference>
<dbReference type="SUPFAM" id="SSF47413">
    <property type="entry name" value="lambda repressor-like DNA-binding domains"/>
    <property type="match status" value="1"/>
</dbReference>
<dbReference type="InterPro" id="IPR001387">
    <property type="entry name" value="Cro/C1-type_HTH"/>
</dbReference>
<dbReference type="PROSITE" id="PS50943">
    <property type="entry name" value="HTH_CROC1"/>
    <property type="match status" value="1"/>
</dbReference>